<feature type="chain" id="PRO_5018007660" evidence="1">
    <location>
        <begin position="19"/>
        <end position="169"/>
    </location>
</feature>
<comment type="caution">
    <text evidence="2">The sequence shown here is derived from an EMBL/GenBank/DDBJ whole genome shotgun (WGS) entry which is preliminary data.</text>
</comment>
<dbReference type="InterPro" id="IPR021395">
    <property type="entry name" value="DUF3035"/>
</dbReference>
<dbReference type="Proteomes" id="UP000268016">
    <property type="component" value="Unassembled WGS sequence"/>
</dbReference>
<evidence type="ECO:0000256" key="1">
    <source>
        <dbReference type="SAM" id="SignalP"/>
    </source>
</evidence>
<evidence type="ECO:0000313" key="2">
    <source>
        <dbReference type="EMBL" id="ROU03263.1"/>
    </source>
</evidence>
<dbReference type="PROSITE" id="PS51257">
    <property type="entry name" value="PROKAR_LIPOPROTEIN"/>
    <property type="match status" value="1"/>
</dbReference>
<keyword evidence="1" id="KW-0732">Signal</keyword>
<dbReference type="RefSeq" id="WP_123641393.1">
    <property type="nucleotide sequence ID" value="NZ_ML119083.1"/>
</dbReference>
<proteinExistence type="predicted"/>
<dbReference type="EMBL" id="RDRB01000003">
    <property type="protein sequence ID" value="ROU03263.1"/>
    <property type="molecule type" value="Genomic_DNA"/>
</dbReference>
<name>A0A3N2R7A1_9RHOB</name>
<protein>
    <submittedName>
        <fullName evidence="2">DUF3035 domain-containing protein</fullName>
    </submittedName>
</protein>
<gene>
    <name evidence="2" type="ORF">EAT49_05950</name>
</gene>
<accession>A0A3N2R7A1</accession>
<dbReference type="OrthoDB" id="7876689at2"/>
<feature type="signal peptide" evidence="1">
    <location>
        <begin position="1"/>
        <end position="18"/>
    </location>
</feature>
<keyword evidence="3" id="KW-1185">Reference proteome</keyword>
<evidence type="ECO:0000313" key="3">
    <source>
        <dbReference type="Proteomes" id="UP000268016"/>
    </source>
</evidence>
<sequence length="169" mass="17289">MIRAALYCLVCLALSACAGQNVGLRDLSTNGAGPDEFSVLPTQPLVIPDNLSVLPPPTPGGVNRTDRNPRGEAIAALGGQPAAAFAGGVPASDAALVATAGRFGVPSDIRSTLATEDAQFRSRRSGFGAGIFGGDRYFQAYAPLALDARTELGRFRQAGVPVPSAPPAR</sequence>
<dbReference type="AlphaFoldDB" id="A0A3N2R7A1"/>
<dbReference type="Pfam" id="PF11233">
    <property type="entry name" value="DUF3035"/>
    <property type="match status" value="1"/>
</dbReference>
<organism evidence="2 3">
    <name type="scientific">Histidinibacterium lentulum</name>
    <dbReference type="NCBI Taxonomy" id="2480588"/>
    <lineage>
        <taxon>Bacteria</taxon>
        <taxon>Pseudomonadati</taxon>
        <taxon>Pseudomonadota</taxon>
        <taxon>Alphaproteobacteria</taxon>
        <taxon>Rhodobacterales</taxon>
        <taxon>Paracoccaceae</taxon>
        <taxon>Histidinibacterium</taxon>
    </lineage>
</organism>
<reference evidence="2 3" key="1">
    <citation type="submission" date="2018-10" db="EMBL/GenBank/DDBJ databases">
        <title>Histidinibacterium lentulum gen. nov., sp. nov., a marine bacterium from the culture broth of Picochlorum sp. 122.</title>
        <authorList>
            <person name="Wang G."/>
        </authorList>
    </citation>
    <scope>NUCLEOTIDE SEQUENCE [LARGE SCALE GENOMIC DNA]</scope>
    <source>
        <strain evidence="2 3">B17</strain>
    </source>
</reference>